<dbReference type="AlphaFoldDB" id="A0A402CWI8"/>
<name>A0A402CWI8_9BACT</name>
<accession>A0A402CWI8</accession>
<evidence type="ECO:0000313" key="1">
    <source>
        <dbReference type="EMBL" id="BDI34170.1"/>
    </source>
</evidence>
<dbReference type="EMBL" id="AP025739">
    <property type="protein sequence ID" value="BDI34170.1"/>
    <property type="molecule type" value="Genomic_DNA"/>
</dbReference>
<dbReference type="Proteomes" id="UP000287394">
    <property type="component" value="Chromosome"/>
</dbReference>
<reference evidence="1 2" key="1">
    <citation type="journal article" date="2019" name="Int. J. Syst. Evol. Microbiol.">
        <title>Capsulimonas corticalis gen. nov., sp. nov., an aerobic capsulated bacterium, of a novel bacterial order, Capsulimonadales ord. nov., of the class Armatimonadia of the phylum Armatimonadetes.</title>
        <authorList>
            <person name="Li J."/>
            <person name="Kudo C."/>
            <person name="Tonouchi A."/>
        </authorList>
    </citation>
    <scope>NUCLEOTIDE SEQUENCE [LARGE SCALE GENOMIC DNA]</scope>
    <source>
        <strain evidence="1 2">AX-7</strain>
    </source>
</reference>
<dbReference type="SUPFAM" id="SSF46785">
    <property type="entry name" value="Winged helix' DNA-binding domain"/>
    <property type="match status" value="1"/>
</dbReference>
<sequence length="307" mass="34732">MTVTDHPGDGDRVAALPRSRFVASPKRRLALGPRDREMLVDLYHHQAMLRGQIQALYFVSVARCNDRLRQLFDHGYVQRYFHPASPYGAQAIYTVGRNAAPVIAAALGTDAAEVRRRCRARTPAFLEHTLEIVRFYLAVRAATQGPEQAQIELWLPEARCRHEYEMAAAGAANRWRKEVFKPDGFIRLDAGDKGYRSYFLEIDLGHTSSRQFRNKLADHERYLRSGLFEERFGCSEFRTLVVTTGARRLSNLLSLVRKEAEDLAWFTTFEELEEHGALGAIWRSARSPCARSLVSDGQTEEAACGSA</sequence>
<dbReference type="RefSeq" id="WP_165864230.1">
    <property type="nucleotide sequence ID" value="NZ_AP025739.1"/>
</dbReference>
<evidence type="ECO:0000313" key="2">
    <source>
        <dbReference type="Proteomes" id="UP000287394"/>
    </source>
</evidence>
<keyword evidence="2" id="KW-1185">Reference proteome</keyword>
<dbReference type="KEGG" id="ccot:CCAX7_62210"/>
<dbReference type="Pfam" id="PF13814">
    <property type="entry name" value="Replic_Relax"/>
    <property type="match status" value="1"/>
</dbReference>
<dbReference type="InterPro" id="IPR036390">
    <property type="entry name" value="WH_DNA-bd_sf"/>
</dbReference>
<dbReference type="InterPro" id="IPR025855">
    <property type="entry name" value="Replic_Relax"/>
</dbReference>
<protein>
    <submittedName>
        <fullName evidence="1">Uncharacterized protein</fullName>
    </submittedName>
</protein>
<gene>
    <name evidence="1" type="ORF">CCAX7_62210</name>
</gene>
<proteinExistence type="predicted"/>
<organism evidence="1 2">
    <name type="scientific">Capsulimonas corticalis</name>
    <dbReference type="NCBI Taxonomy" id="2219043"/>
    <lineage>
        <taxon>Bacteria</taxon>
        <taxon>Bacillati</taxon>
        <taxon>Armatimonadota</taxon>
        <taxon>Armatimonadia</taxon>
        <taxon>Capsulimonadales</taxon>
        <taxon>Capsulimonadaceae</taxon>
        <taxon>Capsulimonas</taxon>
    </lineage>
</organism>